<comment type="caution">
    <text evidence="2">The sequence shown here is derived from an EMBL/GenBank/DDBJ whole genome shotgun (WGS) entry which is preliminary data.</text>
</comment>
<dbReference type="AlphaFoldDB" id="A0AAN6IGT5"/>
<gene>
    <name evidence="2" type="ORF">EDD36DRAFT_415406</name>
</gene>
<evidence type="ECO:0000313" key="3">
    <source>
        <dbReference type="Proteomes" id="UP001203852"/>
    </source>
</evidence>
<accession>A0AAN6IGT5</accession>
<dbReference type="EMBL" id="MU404351">
    <property type="protein sequence ID" value="KAI1616510.1"/>
    <property type="molecule type" value="Genomic_DNA"/>
</dbReference>
<dbReference type="Pfam" id="PF06985">
    <property type="entry name" value="HET"/>
    <property type="match status" value="1"/>
</dbReference>
<protein>
    <submittedName>
        <fullName evidence="2">Heterokaryon incompatibility protein-domain-containing protein</fullName>
    </submittedName>
</protein>
<dbReference type="InterPro" id="IPR052895">
    <property type="entry name" value="HetReg/Transcr_Mod"/>
</dbReference>
<organism evidence="2 3">
    <name type="scientific">Exophiala viscosa</name>
    <dbReference type="NCBI Taxonomy" id="2486360"/>
    <lineage>
        <taxon>Eukaryota</taxon>
        <taxon>Fungi</taxon>
        <taxon>Dikarya</taxon>
        <taxon>Ascomycota</taxon>
        <taxon>Pezizomycotina</taxon>
        <taxon>Eurotiomycetes</taxon>
        <taxon>Chaetothyriomycetidae</taxon>
        <taxon>Chaetothyriales</taxon>
        <taxon>Herpotrichiellaceae</taxon>
        <taxon>Exophiala</taxon>
    </lineage>
</organism>
<reference evidence="2" key="1">
    <citation type="journal article" date="2022" name="bioRxiv">
        <title>Deciphering the potential niche of two novel black yeast fungi from a biological soil crust based on their genomes, phenotypes, and melanin regulation.</title>
        <authorList>
            <consortium name="DOE Joint Genome Institute"/>
            <person name="Carr E.C."/>
            <person name="Barton Q."/>
            <person name="Grambo S."/>
            <person name="Sullivan M."/>
            <person name="Renfro C.M."/>
            <person name="Kuo A."/>
            <person name="Pangilinan J."/>
            <person name="Lipzen A."/>
            <person name="Keymanesh K."/>
            <person name="Savage E."/>
            <person name="Barry K."/>
            <person name="Grigoriev I.V."/>
            <person name="Riekhof W.R."/>
            <person name="Harris S.S."/>
        </authorList>
    </citation>
    <scope>NUCLEOTIDE SEQUENCE</scope>
    <source>
        <strain evidence="2">JF 03-4F</strain>
    </source>
</reference>
<keyword evidence="3" id="KW-1185">Reference proteome</keyword>
<evidence type="ECO:0000313" key="2">
    <source>
        <dbReference type="EMBL" id="KAI1616510.1"/>
    </source>
</evidence>
<sequence length="587" mass="65802">MPPAYRYEPLSSTSSEIRLLTLWPGSWDDDISCTVDHACVDNHPYYEALSYTWGDANDTRPIRLNGGPFQIAKNLEIALHYFRPQPGEQPRLLWVDAICINQKDLGERGQQVQKMRQIFTSARRVLAWTGEADEDSAGVLDLIDDIAKISPRHWMAAARAWSTEPIPLRDGGVLDLSKRDWTSLRNFLDRPYWRRVWIVQELTSATPLGPLDAGKDTLAIFCGFRSFSRYAFEMVCLFWEWAFTGRFARFKTDDFQRGAWALYIYLSTSKASTLGEDPSLIELVRSVGRLEASDPRDRVYAVLGLTDLDKTLIAPDYTKTVEQVYIDLVKCCILAYGNCNILSGNQTRRLHGGPSWCCIDEFMGSTLIDFDAAGKTSACIDFDDQNGSMTATGLHVGAIRTVVGPMFPTQTFPEAFVDIGAWNQIPEMIALQKIAHSLGEAQQETLCRCILMDAGMTTEHSVYSGLEEAHRFLRSVLGLPSLPDRGQQYLLSAVRADYRVMIHLLKLSKRHFFMTQCGKMGIGPNDMQTGDSVVVLYGGDSCFVLRPAGTRYTLQGDAYVQGIMHGELVKDLGEDGNPKNTRNFVIC</sequence>
<dbReference type="Pfam" id="PF26639">
    <property type="entry name" value="Het-6_barrel"/>
    <property type="match status" value="1"/>
</dbReference>
<feature type="domain" description="Heterokaryon incompatibility" evidence="1">
    <location>
        <begin position="46"/>
        <end position="201"/>
    </location>
</feature>
<dbReference type="PANTHER" id="PTHR24148">
    <property type="entry name" value="ANKYRIN REPEAT DOMAIN-CONTAINING PROTEIN 39 HOMOLOG-RELATED"/>
    <property type="match status" value="1"/>
</dbReference>
<name>A0AAN6IGT5_9EURO</name>
<evidence type="ECO:0000259" key="1">
    <source>
        <dbReference type="Pfam" id="PF06985"/>
    </source>
</evidence>
<proteinExistence type="predicted"/>
<dbReference type="Proteomes" id="UP001203852">
    <property type="component" value="Unassembled WGS sequence"/>
</dbReference>
<dbReference type="InterPro" id="IPR010730">
    <property type="entry name" value="HET"/>
</dbReference>
<dbReference type="PANTHER" id="PTHR24148:SF64">
    <property type="entry name" value="HETEROKARYON INCOMPATIBILITY DOMAIN-CONTAINING PROTEIN"/>
    <property type="match status" value="1"/>
</dbReference>